<dbReference type="Gene3D" id="3.40.50.300">
    <property type="entry name" value="P-loop containing nucleotide triphosphate hydrolases"/>
    <property type="match status" value="1"/>
</dbReference>
<gene>
    <name evidence="7" type="ORF">DEF24_03165</name>
</gene>
<evidence type="ECO:0000256" key="2">
    <source>
        <dbReference type="ARBA" id="ARBA00022448"/>
    </source>
</evidence>
<keyword evidence="2" id="KW-0813">Transport</keyword>
<dbReference type="OrthoDB" id="5116176at2"/>
<protein>
    <submittedName>
        <fullName evidence="7">Multidrug ABC transporter ATP-binding protein</fullName>
    </submittedName>
</protein>
<reference evidence="7 8" key="1">
    <citation type="submission" date="2018-04" db="EMBL/GenBank/DDBJ databases">
        <title>Novel actinobacteria from marine sediment.</title>
        <authorList>
            <person name="Ng Z.Y."/>
            <person name="Tan G.Y.A."/>
        </authorList>
    </citation>
    <scope>NUCLEOTIDE SEQUENCE [LARGE SCALE GENOMIC DNA]</scope>
    <source>
        <strain evidence="7 8">TPS81</strain>
    </source>
</reference>
<accession>A0A368TAC7</accession>
<dbReference type="PANTHER" id="PTHR43335">
    <property type="entry name" value="ABC TRANSPORTER, ATP-BINDING PROTEIN"/>
    <property type="match status" value="1"/>
</dbReference>
<dbReference type="EMBL" id="QEIN01000014">
    <property type="protein sequence ID" value="RCV61841.1"/>
    <property type="molecule type" value="Genomic_DNA"/>
</dbReference>
<evidence type="ECO:0000256" key="3">
    <source>
        <dbReference type="ARBA" id="ARBA00022741"/>
    </source>
</evidence>
<evidence type="ECO:0000313" key="8">
    <source>
        <dbReference type="Proteomes" id="UP000253318"/>
    </source>
</evidence>
<keyword evidence="4 7" id="KW-0067">ATP-binding</keyword>
<evidence type="ECO:0000256" key="5">
    <source>
        <dbReference type="SAM" id="MobiDB-lite"/>
    </source>
</evidence>
<dbReference type="RefSeq" id="WP_114396827.1">
    <property type="nucleotide sequence ID" value="NZ_QEIM01000019.1"/>
</dbReference>
<dbReference type="SUPFAM" id="SSF52540">
    <property type="entry name" value="P-loop containing nucleoside triphosphate hydrolases"/>
    <property type="match status" value="1"/>
</dbReference>
<evidence type="ECO:0000256" key="1">
    <source>
        <dbReference type="ARBA" id="ARBA00005417"/>
    </source>
</evidence>
<dbReference type="PROSITE" id="PS50893">
    <property type="entry name" value="ABC_TRANSPORTER_2"/>
    <property type="match status" value="1"/>
</dbReference>
<feature type="region of interest" description="Disordered" evidence="5">
    <location>
        <begin position="290"/>
        <end position="322"/>
    </location>
</feature>
<dbReference type="Proteomes" id="UP000253318">
    <property type="component" value="Unassembled WGS sequence"/>
</dbReference>
<name>A0A368TAC7_9ACTN</name>
<dbReference type="InterPro" id="IPR003593">
    <property type="entry name" value="AAA+_ATPase"/>
</dbReference>
<feature type="domain" description="ABC transporter" evidence="6">
    <location>
        <begin position="2"/>
        <end position="227"/>
    </location>
</feature>
<dbReference type="SMART" id="SM00382">
    <property type="entry name" value="AAA"/>
    <property type="match status" value="1"/>
</dbReference>
<dbReference type="InterPro" id="IPR003439">
    <property type="entry name" value="ABC_transporter-like_ATP-bd"/>
</dbReference>
<sequence length="322" mass="33468">MIEFRRLTKRYGATTSLHNLSLTLRSGQVTGFLGANGAGKSTTMRILLGLDHPTSGRALIGGRPFAALRYPAREIGALLDAGAAHPGRSARAHLRALAHAGGVPARRVDDMLDLVGLGHVADRRAGTFSLGMRQRLGIAAVLLGDPAAVVLDEPVNGLDPDGVRWIRGLIRSLAADGRTVFVSSHLMSEMQETADHLVVLVGGRLVADAPLADFVGASAGVRVRSPQADELARACARAGLASERYGADGLLVAGGTAAAVGDLAHRAGLRLHELAERTAHLEDAYLRVTGEPTGVPGAGTAAVSGERRRGRGGTGRIRGRRG</sequence>
<dbReference type="PROSITE" id="PS00211">
    <property type="entry name" value="ABC_TRANSPORTER_1"/>
    <property type="match status" value="1"/>
</dbReference>
<dbReference type="InterPro" id="IPR017871">
    <property type="entry name" value="ABC_transporter-like_CS"/>
</dbReference>
<evidence type="ECO:0000313" key="7">
    <source>
        <dbReference type="EMBL" id="RCV61841.1"/>
    </source>
</evidence>
<dbReference type="GO" id="GO:0005524">
    <property type="term" value="F:ATP binding"/>
    <property type="evidence" value="ECO:0007669"/>
    <property type="project" value="UniProtKB-KW"/>
</dbReference>
<dbReference type="GO" id="GO:0016887">
    <property type="term" value="F:ATP hydrolysis activity"/>
    <property type="evidence" value="ECO:0007669"/>
    <property type="project" value="InterPro"/>
</dbReference>
<dbReference type="InterPro" id="IPR027417">
    <property type="entry name" value="P-loop_NTPase"/>
</dbReference>
<evidence type="ECO:0000259" key="6">
    <source>
        <dbReference type="PROSITE" id="PS50893"/>
    </source>
</evidence>
<proteinExistence type="inferred from homology"/>
<organism evidence="7 8">
    <name type="scientific">Marinitenerispora sediminis</name>
    <dbReference type="NCBI Taxonomy" id="1931232"/>
    <lineage>
        <taxon>Bacteria</taxon>
        <taxon>Bacillati</taxon>
        <taxon>Actinomycetota</taxon>
        <taxon>Actinomycetes</taxon>
        <taxon>Streptosporangiales</taxon>
        <taxon>Nocardiopsidaceae</taxon>
        <taxon>Marinitenerispora</taxon>
    </lineage>
</organism>
<dbReference type="Pfam" id="PF00005">
    <property type="entry name" value="ABC_tran"/>
    <property type="match status" value="1"/>
</dbReference>
<evidence type="ECO:0000256" key="4">
    <source>
        <dbReference type="ARBA" id="ARBA00022840"/>
    </source>
</evidence>
<dbReference type="AlphaFoldDB" id="A0A368TAC7"/>
<dbReference type="PANTHER" id="PTHR43335:SF4">
    <property type="entry name" value="ABC TRANSPORTER, ATP-BINDING PROTEIN"/>
    <property type="match status" value="1"/>
</dbReference>
<keyword evidence="8" id="KW-1185">Reference proteome</keyword>
<comment type="caution">
    <text evidence="7">The sequence shown here is derived from an EMBL/GenBank/DDBJ whole genome shotgun (WGS) entry which is preliminary data.</text>
</comment>
<comment type="similarity">
    <text evidence="1">Belongs to the ABC transporter superfamily.</text>
</comment>
<keyword evidence="3" id="KW-0547">Nucleotide-binding</keyword>